<accession>A0ABS2DTL4</accession>
<keyword evidence="4" id="KW-0804">Transcription</keyword>
<dbReference type="EMBL" id="JACJJC010000016">
    <property type="protein sequence ID" value="MBM6704691.1"/>
    <property type="molecule type" value="Genomic_DNA"/>
</dbReference>
<feature type="domain" description="LysR substrate-binding" evidence="5">
    <location>
        <begin position="4"/>
        <end position="193"/>
    </location>
</feature>
<keyword evidence="2" id="KW-0805">Transcription regulation</keyword>
<evidence type="ECO:0000313" key="7">
    <source>
        <dbReference type="Proteomes" id="UP000715095"/>
    </source>
</evidence>
<evidence type="ECO:0000256" key="1">
    <source>
        <dbReference type="ARBA" id="ARBA00009437"/>
    </source>
</evidence>
<keyword evidence="7" id="KW-1185">Reference proteome</keyword>
<protein>
    <recommendedName>
        <fullName evidence="5">LysR substrate-binding domain-containing protein</fullName>
    </recommendedName>
</protein>
<gene>
    <name evidence="6" type="ORF">H6A60_09375</name>
</gene>
<evidence type="ECO:0000313" key="6">
    <source>
        <dbReference type="EMBL" id="MBM6704691.1"/>
    </source>
</evidence>
<dbReference type="InterPro" id="IPR050389">
    <property type="entry name" value="LysR-type_TF"/>
</dbReference>
<dbReference type="Gene3D" id="3.40.190.10">
    <property type="entry name" value="Periplasmic binding protein-like II"/>
    <property type="match status" value="2"/>
</dbReference>
<comment type="similarity">
    <text evidence="1">Belongs to the LysR transcriptional regulatory family.</text>
</comment>
<dbReference type="PANTHER" id="PTHR30118:SF15">
    <property type="entry name" value="TRANSCRIPTIONAL REGULATORY PROTEIN"/>
    <property type="match status" value="1"/>
</dbReference>
<dbReference type="InterPro" id="IPR005119">
    <property type="entry name" value="LysR_subst-bd"/>
</dbReference>
<proteinExistence type="inferred from homology"/>
<name>A0ABS2DTL4_9BURK</name>
<dbReference type="SUPFAM" id="SSF53850">
    <property type="entry name" value="Periplasmic binding protein-like II"/>
    <property type="match status" value="1"/>
</dbReference>
<evidence type="ECO:0000259" key="5">
    <source>
        <dbReference type="Pfam" id="PF03466"/>
    </source>
</evidence>
<organism evidence="6 7">
    <name type="scientific">Sutterella massiliensis</name>
    <dbReference type="NCBI Taxonomy" id="1816689"/>
    <lineage>
        <taxon>Bacteria</taxon>
        <taxon>Pseudomonadati</taxon>
        <taxon>Pseudomonadota</taxon>
        <taxon>Betaproteobacteria</taxon>
        <taxon>Burkholderiales</taxon>
        <taxon>Sutterellaceae</taxon>
        <taxon>Sutterella</taxon>
    </lineage>
</organism>
<evidence type="ECO:0000256" key="4">
    <source>
        <dbReference type="ARBA" id="ARBA00023163"/>
    </source>
</evidence>
<evidence type="ECO:0000256" key="2">
    <source>
        <dbReference type="ARBA" id="ARBA00023015"/>
    </source>
</evidence>
<dbReference type="Pfam" id="PF03466">
    <property type="entry name" value="LysR_substrate"/>
    <property type="match status" value="1"/>
</dbReference>
<sequence>MVVEPVLAAMAEIAPGAGIAIRTHDEGTLAALRSGELDFGIFPAVNLPSDFESTTLLETSYVQIVRAGHPLEALAGRPEALEALKDFRRIQIVVHPDTDPTAGGMPGPAKIPLSAGETILWTESWLGAVTLLERSDFVLAVPWRTAARLGRSMALTAVAPIPDAPPLRPALVWHTHRSGDPAFVWLRSLFLSHVERGPDVPHFGRIVPGS</sequence>
<comment type="caution">
    <text evidence="6">The sequence shown here is derived from an EMBL/GenBank/DDBJ whole genome shotgun (WGS) entry which is preliminary data.</text>
</comment>
<dbReference type="Proteomes" id="UP000715095">
    <property type="component" value="Unassembled WGS sequence"/>
</dbReference>
<reference evidence="6 7" key="1">
    <citation type="journal article" date="2021" name="Sci. Rep.">
        <title>The distribution of antibiotic resistance genes in chicken gut microbiota commensals.</title>
        <authorList>
            <person name="Juricova H."/>
            <person name="Matiasovicova J."/>
            <person name="Kubasova T."/>
            <person name="Cejkova D."/>
            <person name="Rychlik I."/>
        </authorList>
    </citation>
    <scope>NUCLEOTIDE SEQUENCE [LARGE SCALE GENOMIC DNA]</scope>
    <source>
        <strain evidence="6 7">An829</strain>
    </source>
</reference>
<evidence type="ECO:0000256" key="3">
    <source>
        <dbReference type="ARBA" id="ARBA00023125"/>
    </source>
</evidence>
<dbReference type="PANTHER" id="PTHR30118">
    <property type="entry name" value="HTH-TYPE TRANSCRIPTIONAL REGULATOR LEUO-RELATED"/>
    <property type="match status" value="1"/>
</dbReference>
<keyword evidence="3" id="KW-0238">DNA-binding</keyword>